<dbReference type="RefSeq" id="WP_248232573.1">
    <property type="nucleotide sequence ID" value="NZ_JALNJB010000004.1"/>
</dbReference>
<dbReference type="CDD" id="cd00560">
    <property type="entry name" value="PanC"/>
    <property type="match status" value="1"/>
</dbReference>
<name>A0A9Q4CDK2_9CORY</name>
<comment type="similarity">
    <text evidence="2 8">Belongs to the pantothenate synthetase family.</text>
</comment>
<evidence type="ECO:0000313" key="9">
    <source>
        <dbReference type="EMBL" id="MCX7538875.1"/>
    </source>
</evidence>
<keyword evidence="4 8" id="KW-0566">Pantothenate biosynthesis</keyword>
<evidence type="ECO:0000256" key="4">
    <source>
        <dbReference type="ARBA" id="ARBA00022655"/>
    </source>
</evidence>
<organism evidence="9 10">
    <name type="scientific">Corynebacterium antarcticum</name>
    <dbReference type="NCBI Taxonomy" id="2800405"/>
    <lineage>
        <taxon>Bacteria</taxon>
        <taxon>Bacillati</taxon>
        <taxon>Actinomycetota</taxon>
        <taxon>Actinomycetes</taxon>
        <taxon>Mycobacteriales</taxon>
        <taxon>Corynebacteriaceae</taxon>
        <taxon>Corynebacterium</taxon>
    </lineage>
</organism>
<feature type="binding site" evidence="8">
    <location>
        <begin position="156"/>
        <end position="159"/>
    </location>
    <ligand>
        <name>ATP</name>
        <dbReference type="ChEBI" id="CHEBI:30616"/>
    </ligand>
</feature>
<comment type="caution">
    <text evidence="9">The sequence shown here is derived from an EMBL/GenBank/DDBJ whole genome shotgun (WGS) entry which is preliminary data.</text>
</comment>
<reference evidence="9" key="1">
    <citation type="submission" date="2022-11" db="EMBL/GenBank/DDBJ databases">
        <title>Corynebacterium sp. isolated from Penguins.</title>
        <authorList>
            <person name="Sedlar K."/>
            <person name="Svec P."/>
        </authorList>
    </citation>
    <scope>NUCLEOTIDE SEQUENCE</scope>
    <source>
        <strain evidence="9">P5875</strain>
    </source>
</reference>
<evidence type="ECO:0000256" key="2">
    <source>
        <dbReference type="ARBA" id="ARBA00009256"/>
    </source>
</evidence>
<feature type="binding site" evidence="8">
    <location>
        <position position="162"/>
    </location>
    <ligand>
        <name>(R)-pantoate</name>
        <dbReference type="ChEBI" id="CHEBI:15980"/>
    </ligand>
</feature>
<dbReference type="PANTHER" id="PTHR21299">
    <property type="entry name" value="CYTIDYLATE KINASE/PANTOATE-BETA-ALANINE LIGASE"/>
    <property type="match status" value="1"/>
</dbReference>
<comment type="pathway">
    <text evidence="1 8">Cofactor biosynthesis; (R)-pantothenate biosynthesis; (R)-pantothenate from (R)-pantoate and beta-alanine: step 1/1.</text>
</comment>
<dbReference type="Gene3D" id="3.30.1300.10">
    <property type="entry name" value="Pantoate-beta-alanine ligase, C-terminal domain"/>
    <property type="match status" value="1"/>
</dbReference>
<comment type="catalytic activity">
    <reaction evidence="7 8">
        <text>(R)-pantoate + beta-alanine + ATP = (R)-pantothenate + AMP + diphosphate + H(+)</text>
        <dbReference type="Rhea" id="RHEA:10912"/>
        <dbReference type="ChEBI" id="CHEBI:15378"/>
        <dbReference type="ChEBI" id="CHEBI:15980"/>
        <dbReference type="ChEBI" id="CHEBI:29032"/>
        <dbReference type="ChEBI" id="CHEBI:30616"/>
        <dbReference type="ChEBI" id="CHEBI:33019"/>
        <dbReference type="ChEBI" id="CHEBI:57966"/>
        <dbReference type="ChEBI" id="CHEBI:456215"/>
        <dbReference type="EC" id="6.3.2.1"/>
    </reaction>
</comment>
<comment type="subcellular location">
    <subcellularLocation>
        <location evidence="8">Cytoplasm</location>
    </subcellularLocation>
</comment>
<keyword evidence="6 8" id="KW-0067">ATP-binding</keyword>
<dbReference type="Gene3D" id="3.40.50.620">
    <property type="entry name" value="HUPs"/>
    <property type="match status" value="1"/>
</dbReference>
<dbReference type="InterPro" id="IPR042176">
    <property type="entry name" value="Pantoate_ligase_C"/>
</dbReference>
<dbReference type="Proteomes" id="UP001070238">
    <property type="component" value="Unassembled WGS sequence"/>
</dbReference>
<accession>A0A9Q4CDK2</accession>
<dbReference type="AlphaFoldDB" id="A0A9Q4CDK2"/>
<sequence>MAGYTPGETTVHTSVAEIGRVTRALRATARPVVLVPTMGALHEGHLELVRAAQSLPRAVVVVSIFVNPLQFGDEADLDSYPRTLDTDVEKLRELGVELVFAPSVREMYPNGFRTTVSAGPLAEELEGASRPGHFDGALTVCLKLFNVTNCSDAVFGEKDYQQLVLMQQLVTDLNLPVQLHSVPVIRENDGLAMSSRNIRLDDASRQAAVALSAALTLGAHCGDQGVDAVLTGARSVLDSVPGVEVDYLELRDGRLAPLPDDVGEGEARLLVAARVGGVRLLDNVGVILGDLQARREKEIAQAALHAAGLDAELSDEEMAELRRLREQVQEMRSSRRGESGEPRG</sequence>
<evidence type="ECO:0000256" key="5">
    <source>
        <dbReference type="ARBA" id="ARBA00022741"/>
    </source>
</evidence>
<comment type="function">
    <text evidence="8">Catalyzes the condensation of pantoate with beta-alanine in an ATP-dependent reaction via a pantoyl-adenylate intermediate.</text>
</comment>
<feature type="active site" description="Proton donor" evidence="8">
    <location>
        <position position="45"/>
    </location>
</feature>
<protein>
    <recommendedName>
        <fullName evidence="8">Pantothenate synthetase</fullName>
        <shortName evidence="8">PS</shortName>
        <ecNumber evidence="8">6.3.2.1</ecNumber>
    </recommendedName>
    <alternativeName>
        <fullName evidence="8">Pantoate--beta-alanine ligase</fullName>
    </alternativeName>
    <alternativeName>
        <fullName evidence="8">Pantoate-activating enzyme</fullName>
    </alternativeName>
</protein>
<gene>
    <name evidence="8 9" type="primary">panC</name>
    <name evidence="9" type="ORF">OS123_10055</name>
</gene>
<dbReference type="GO" id="GO:0004592">
    <property type="term" value="F:pantoate-beta-alanine ligase activity"/>
    <property type="evidence" value="ECO:0007669"/>
    <property type="project" value="UniProtKB-UniRule"/>
</dbReference>
<feature type="binding site" evidence="8">
    <location>
        <begin position="38"/>
        <end position="45"/>
    </location>
    <ligand>
        <name>ATP</name>
        <dbReference type="ChEBI" id="CHEBI:30616"/>
    </ligand>
</feature>
<dbReference type="EMBL" id="JAPMKX010000004">
    <property type="protein sequence ID" value="MCX7538875.1"/>
    <property type="molecule type" value="Genomic_DNA"/>
</dbReference>
<keyword evidence="5 8" id="KW-0547">Nucleotide-binding</keyword>
<dbReference type="SUPFAM" id="SSF52374">
    <property type="entry name" value="Nucleotidylyl transferase"/>
    <property type="match status" value="1"/>
</dbReference>
<feature type="binding site" evidence="8">
    <location>
        <position position="70"/>
    </location>
    <ligand>
        <name>(R)-pantoate</name>
        <dbReference type="ChEBI" id="CHEBI:15980"/>
    </ligand>
</feature>
<evidence type="ECO:0000256" key="1">
    <source>
        <dbReference type="ARBA" id="ARBA00004990"/>
    </source>
</evidence>
<dbReference type="NCBIfam" id="TIGR00018">
    <property type="entry name" value="panC"/>
    <property type="match status" value="1"/>
</dbReference>
<feature type="binding site" evidence="8">
    <location>
        <position position="185"/>
    </location>
    <ligand>
        <name>ATP</name>
        <dbReference type="ChEBI" id="CHEBI:30616"/>
    </ligand>
</feature>
<feature type="binding site" evidence="8">
    <location>
        <begin position="193"/>
        <end position="196"/>
    </location>
    <ligand>
        <name>ATP</name>
        <dbReference type="ChEBI" id="CHEBI:30616"/>
    </ligand>
</feature>
<dbReference type="PANTHER" id="PTHR21299:SF1">
    <property type="entry name" value="PANTOATE--BETA-ALANINE LIGASE"/>
    <property type="match status" value="1"/>
</dbReference>
<dbReference type="Pfam" id="PF02569">
    <property type="entry name" value="Pantoate_ligase"/>
    <property type="match status" value="1"/>
</dbReference>
<comment type="miscellaneous">
    <text evidence="8">The reaction proceeds by a bi uni uni bi ping pong mechanism.</text>
</comment>
<dbReference type="GO" id="GO:0005524">
    <property type="term" value="F:ATP binding"/>
    <property type="evidence" value="ECO:0007669"/>
    <property type="project" value="UniProtKB-KW"/>
</dbReference>
<keyword evidence="3 8" id="KW-0436">Ligase</keyword>
<dbReference type="InterPro" id="IPR003721">
    <property type="entry name" value="Pantoate_ligase"/>
</dbReference>
<feature type="binding site" evidence="8">
    <location>
        <position position="70"/>
    </location>
    <ligand>
        <name>beta-alanine</name>
        <dbReference type="ChEBI" id="CHEBI:57966"/>
    </ligand>
</feature>
<proteinExistence type="inferred from homology"/>
<evidence type="ECO:0000256" key="6">
    <source>
        <dbReference type="ARBA" id="ARBA00022840"/>
    </source>
</evidence>
<dbReference type="GO" id="GO:0005829">
    <property type="term" value="C:cytosol"/>
    <property type="evidence" value="ECO:0007669"/>
    <property type="project" value="TreeGrafter"/>
</dbReference>
<evidence type="ECO:0000256" key="3">
    <source>
        <dbReference type="ARBA" id="ARBA00022598"/>
    </source>
</evidence>
<comment type="subunit">
    <text evidence="8">Homodimer.</text>
</comment>
<dbReference type="InterPro" id="IPR014729">
    <property type="entry name" value="Rossmann-like_a/b/a_fold"/>
</dbReference>
<dbReference type="GO" id="GO:0015940">
    <property type="term" value="P:pantothenate biosynthetic process"/>
    <property type="evidence" value="ECO:0007669"/>
    <property type="project" value="UniProtKB-UniRule"/>
</dbReference>
<evidence type="ECO:0000256" key="7">
    <source>
        <dbReference type="ARBA" id="ARBA00048258"/>
    </source>
</evidence>
<dbReference type="HAMAP" id="MF_00158">
    <property type="entry name" value="PanC"/>
    <property type="match status" value="1"/>
</dbReference>
<keyword evidence="8" id="KW-0963">Cytoplasm</keyword>
<dbReference type="EC" id="6.3.2.1" evidence="8"/>
<evidence type="ECO:0000313" key="10">
    <source>
        <dbReference type="Proteomes" id="UP001070238"/>
    </source>
</evidence>
<evidence type="ECO:0000256" key="8">
    <source>
        <dbReference type="HAMAP-Rule" id="MF_00158"/>
    </source>
</evidence>